<reference evidence="3" key="1">
    <citation type="journal article" date="2019" name="Int. J. Syst. Evol. Microbiol.">
        <title>The Global Catalogue of Microorganisms (GCM) 10K type strain sequencing project: providing services to taxonomists for standard genome sequencing and annotation.</title>
        <authorList>
            <consortium name="The Broad Institute Genomics Platform"/>
            <consortium name="The Broad Institute Genome Sequencing Center for Infectious Disease"/>
            <person name="Wu L."/>
            <person name="Ma J."/>
        </authorList>
    </citation>
    <scope>NUCLEOTIDE SEQUENCE [LARGE SCALE GENOMIC DNA]</scope>
    <source>
        <strain evidence="3">KCTC 52487</strain>
    </source>
</reference>
<protein>
    <recommendedName>
        <fullName evidence="4">Lipoprotein</fullName>
    </recommendedName>
</protein>
<organism evidence="2 3">
    <name type="scientific">Hyphobacterium vulgare</name>
    <dbReference type="NCBI Taxonomy" id="1736751"/>
    <lineage>
        <taxon>Bacteria</taxon>
        <taxon>Pseudomonadati</taxon>
        <taxon>Pseudomonadota</taxon>
        <taxon>Alphaproteobacteria</taxon>
        <taxon>Maricaulales</taxon>
        <taxon>Maricaulaceae</taxon>
        <taxon>Hyphobacterium</taxon>
    </lineage>
</organism>
<name>A0ABV6ZWZ7_9PROT</name>
<dbReference type="RefSeq" id="WP_343164877.1">
    <property type="nucleotide sequence ID" value="NZ_JBHRSV010000012.1"/>
</dbReference>
<evidence type="ECO:0000313" key="2">
    <source>
        <dbReference type="EMBL" id="MFC2925935.1"/>
    </source>
</evidence>
<proteinExistence type="predicted"/>
<keyword evidence="1" id="KW-0732">Signal</keyword>
<sequence>MRSFRSFVLLLGSGLLCSSAVAHAQSDTGQHDEENAAAVQQALDFTPPPAPPASLIEAFEQPLPPGAVQVRDRGGVYQAPYAEQESCSGDWCGTTVVNTATGEVIYAYKQWQAGAVETGYGEEVIFVPVNPAQPGAQ</sequence>
<evidence type="ECO:0000313" key="3">
    <source>
        <dbReference type="Proteomes" id="UP001595379"/>
    </source>
</evidence>
<feature type="chain" id="PRO_5047380926" description="Lipoprotein" evidence="1">
    <location>
        <begin position="25"/>
        <end position="137"/>
    </location>
</feature>
<comment type="caution">
    <text evidence="2">The sequence shown here is derived from an EMBL/GenBank/DDBJ whole genome shotgun (WGS) entry which is preliminary data.</text>
</comment>
<keyword evidence="3" id="KW-1185">Reference proteome</keyword>
<evidence type="ECO:0000256" key="1">
    <source>
        <dbReference type="SAM" id="SignalP"/>
    </source>
</evidence>
<evidence type="ECO:0008006" key="4">
    <source>
        <dbReference type="Google" id="ProtNLM"/>
    </source>
</evidence>
<dbReference type="Proteomes" id="UP001595379">
    <property type="component" value="Unassembled WGS sequence"/>
</dbReference>
<accession>A0ABV6ZWZ7</accession>
<gene>
    <name evidence="2" type="ORF">ACFOOR_07440</name>
</gene>
<dbReference type="EMBL" id="JBHRSV010000012">
    <property type="protein sequence ID" value="MFC2925935.1"/>
    <property type="molecule type" value="Genomic_DNA"/>
</dbReference>
<feature type="signal peptide" evidence="1">
    <location>
        <begin position="1"/>
        <end position="24"/>
    </location>
</feature>